<feature type="transmembrane region" description="Helical" evidence="2">
    <location>
        <begin position="63"/>
        <end position="85"/>
    </location>
</feature>
<dbReference type="PRINTS" id="PR00838">
    <property type="entry name" value="V5ALLERGEN"/>
</dbReference>
<dbReference type="KEGG" id="dpte:113797027"/>
<accession>A0A6P6YE02</accession>
<dbReference type="OrthoDB" id="6433391at2759"/>
<keyword evidence="2" id="KW-1133">Transmembrane helix</keyword>
<dbReference type="InParanoid" id="A0A6P6YE02"/>
<evidence type="ECO:0000313" key="5">
    <source>
        <dbReference type="RefSeq" id="XP_027203131.1"/>
    </source>
</evidence>
<feature type="region of interest" description="Disordered" evidence="1">
    <location>
        <begin position="23"/>
        <end position="45"/>
    </location>
</feature>
<evidence type="ECO:0000256" key="2">
    <source>
        <dbReference type="SAM" id="Phobius"/>
    </source>
</evidence>
<dbReference type="Proteomes" id="UP000515146">
    <property type="component" value="Unplaced"/>
</dbReference>
<feature type="domain" description="SCP" evidence="3">
    <location>
        <begin position="120"/>
        <end position="260"/>
    </location>
</feature>
<feature type="compositionally biased region" description="Low complexity" evidence="1">
    <location>
        <begin position="95"/>
        <end position="118"/>
    </location>
</feature>
<dbReference type="SMART" id="SM00198">
    <property type="entry name" value="SCP"/>
    <property type="match status" value="1"/>
</dbReference>
<organism evidence="4 5">
    <name type="scientific">Dermatophagoides pteronyssinus</name>
    <name type="common">European house dust mite</name>
    <dbReference type="NCBI Taxonomy" id="6956"/>
    <lineage>
        <taxon>Eukaryota</taxon>
        <taxon>Metazoa</taxon>
        <taxon>Ecdysozoa</taxon>
        <taxon>Arthropoda</taxon>
        <taxon>Chelicerata</taxon>
        <taxon>Arachnida</taxon>
        <taxon>Acari</taxon>
        <taxon>Acariformes</taxon>
        <taxon>Sarcoptiformes</taxon>
        <taxon>Astigmata</taxon>
        <taxon>Psoroptidia</taxon>
        <taxon>Analgoidea</taxon>
        <taxon>Pyroglyphidae</taxon>
        <taxon>Dermatophagoidinae</taxon>
        <taxon>Dermatophagoides</taxon>
    </lineage>
</organism>
<dbReference type="Pfam" id="PF00188">
    <property type="entry name" value="CAP"/>
    <property type="match status" value="1"/>
</dbReference>
<dbReference type="InterPro" id="IPR001283">
    <property type="entry name" value="CRISP-related"/>
</dbReference>
<dbReference type="PANTHER" id="PTHR10334">
    <property type="entry name" value="CYSTEINE-RICH SECRETORY PROTEIN-RELATED"/>
    <property type="match status" value="1"/>
</dbReference>
<reference evidence="5" key="1">
    <citation type="submission" date="2025-08" db="UniProtKB">
        <authorList>
            <consortium name="RefSeq"/>
        </authorList>
    </citation>
    <scope>IDENTIFICATION</scope>
    <source>
        <strain evidence="5">Airmid</strain>
    </source>
</reference>
<dbReference type="InterPro" id="IPR002413">
    <property type="entry name" value="V5_allergen-like"/>
</dbReference>
<dbReference type="InterPro" id="IPR034113">
    <property type="entry name" value="SCP_GAPR1-like"/>
</dbReference>
<dbReference type="Gene3D" id="3.40.33.10">
    <property type="entry name" value="CAP"/>
    <property type="match status" value="1"/>
</dbReference>
<evidence type="ECO:0000259" key="3">
    <source>
        <dbReference type="SMART" id="SM00198"/>
    </source>
</evidence>
<dbReference type="FunFam" id="3.40.33.10:FF:000010">
    <property type="entry name" value="Predicted protein"/>
    <property type="match status" value="1"/>
</dbReference>
<dbReference type="InterPro" id="IPR014044">
    <property type="entry name" value="CAP_dom"/>
</dbReference>
<proteinExistence type="predicted"/>
<dbReference type="SUPFAM" id="SSF55797">
    <property type="entry name" value="PR-1-like"/>
    <property type="match status" value="1"/>
</dbReference>
<gene>
    <name evidence="5" type="primary">LOC113797027</name>
</gene>
<protein>
    <submittedName>
        <fullName evidence="5">Golgi-associated plant pathogenesis-related protein 1-like isoform X1</fullName>
    </submittedName>
</protein>
<dbReference type="InterPro" id="IPR035940">
    <property type="entry name" value="CAP_sf"/>
</dbReference>
<keyword evidence="2" id="KW-0812">Transmembrane</keyword>
<dbReference type="PRINTS" id="PR00837">
    <property type="entry name" value="V5TPXLIKE"/>
</dbReference>
<evidence type="ECO:0000313" key="4">
    <source>
        <dbReference type="Proteomes" id="UP000515146"/>
    </source>
</evidence>
<keyword evidence="4" id="KW-1185">Reference proteome</keyword>
<feature type="compositionally biased region" description="Low complexity" evidence="1">
    <location>
        <begin position="36"/>
        <end position="45"/>
    </location>
</feature>
<dbReference type="RefSeq" id="XP_027203131.1">
    <property type="nucleotide sequence ID" value="XM_027347330.1"/>
</dbReference>
<dbReference type="OMA" id="DENDACK"/>
<sequence length="271" mass="31158">MSTLQQQQQQQPQQNRSISISTTNNNHQQQTASCTVRSSNSSSRNSVHRKLNSFRIFLKKYQIWFIFLFIFLALILLILFLNFIFKSYHHHHSSSTDSSSTDPSTDSSSTPSTDPSSDNAFTEECVQIHNKYRSKHGSKPVKSSIELEKIAAKRADKLAKMDKLIHLPQDPNQHFGENLYMIYGSLSNCQIVTKAWYDEFQDFNYDFQNPQYTSNTGHATQVIWAGTQEIGCSQRKFFDQSNRPHQYTVCMYNPPGNMIGDFKNNVLPPSH</sequence>
<dbReference type="AlphaFoldDB" id="A0A6P6YE02"/>
<evidence type="ECO:0000256" key="1">
    <source>
        <dbReference type="SAM" id="MobiDB-lite"/>
    </source>
</evidence>
<name>A0A6P6YE02_DERPT</name>
<keyword evidence="2" id="KW-0472">Membrane</keyword>
<feature type="region of interest" description="Disordered" evidence="1">
    <location>
        <begin position="93"/>
        <end position="119"/>
    </location>
</feature>
<dbReference type="CDD" id="cd05382">
    <property type="entry name" value="CAP_GAPR1-like"/>
    <property type="match status" value="1"/>
</dbReference>